<dbReference type="PROSITE" id="PS00107">
    <property type="entry name" value="PROTEIN_KINASE_ATP"/>
    <property type="match status" value="1"/>
</dbReference>
<dbReference type="SUPFAM" id="SSF56112">
    <property type="entry name" value="Protein kinase-like (PK-like)"/>
    <property type="match status" value="2"/>
</dbReference>
<evidence type="ECO:0000256" key="10">
    <source>
        <dbReference type="ARBA" id="ARBA00022989"/>
    </source>
</evidence>
<feature type="binding site" evidence="16">
    <location>
        <position position="60"/>
    </location>
    <ligand>
        <name>ATP</name>
        <dbReference type="ChEBI" id="CHEBI:30616"/>
    </ligand>
</feature>
<dbReference type="Gramene" id="rna-gnl|WGS:NBSK|LSAT_7X62560_mrna">
    <property type="protein sequence ID" value="cds-PLY98425.1"/>
    <property type="gene ID" value="gene-LSAT_7X62560"/>
</dbReference>
<keyword evidence="8" id="KW-0418">Kinase</keyword>
<dbReference type="InterPro" id="IPR011009">
    <property type="entry name" value="Kinase-like_dom_sf"/>
</dbReference>
<dbReference type="FunFam" id="3.30.200.20:FF:000039">
    <property type="entry name" value="receptor-like protein kinase FERONIA"/>
    <property type="match status" value="1"/>
</dbReference>
<dbReference type="PROSITE" id="PS00108">
    <property type="entry name" value="PROTEIN_KINASE_ST"/>
    <property type="match status" value="1"/>
</dbReference>
<name>A0A9R1V254_LACSA</name>
<dbReference type="InterPro" id="IPR017441">
    <property type="entry name" value="Protein_kinase_ATP_BS"/>
</dbReference>
<dbReference type="InterPro" id="IPR000719">
    <property type="entry name" value="Prot_kinase_dom"/>
</dbReference>
<dbReference type="GO" id="GO:0004672">
    <property type="term" value="F:protein kinase activity"/>
    <property type="evidence" value="ECO:0000318"/>
    <property type="project" value="GO_Central"/>
</dbReference>
<dbReference type="SMART" id="SM00220">
    <property type="entry name" value="S_TKc"/>
    <property type="match status" value="1"/>
</dbReference>
<dbReference type="Pfam" id="PF07714">
    <property type="entry name" value="PK_Tyr_Ser-Thr"/>
    <property type="match status" value="1"/>
</dbReference>
<keyword evidence="11" id="KW-0472">Membrane</keyword>
<keyword evidence="4" id="KW-0808">Transferase</keyword>
<dbReference type="PROSITE" id="PS50011">
    <property type="entry name" value="PROTEIN_KINASE_DOM"/>
    <property type="match status" value="2"/>
</dbReference>
<comment type="catalytic activity">
    <reaction evidence="15">
        <text>L-seryl-[protein] + ATP = O-phospho-L-seryl-[protein] + ADP + H(+)</text>
        <dbReference type="Rhea" id="RHEA:17989"/>
        <dbReference type="Rhea" id="RHEA-COMP:9863"/>
        <dbReference type="Rhea" id="RHEA-COMP:11604"/>
        <dbReference type="ChEBI" id="CHEBI:15378"/>
        <dbReference type="ChEBI" id="CHEBI:29999"/>
        <dbReference type="ChEBI" id="CHEBI:30616"/>
        <dbReference type="ChEBI" id="CHEBI:83421"/>
        <dbReference type="ChEBI" id="CHEBI:456216"/>
        <dbReference type="EC" id="2.7.11.1"/>
    </reaction>
</comment>
<dbReference type="EC" id="2.7.11.1" evidence="2"/>
<dbReference type="InterPro" id="IPR008271">
    <property type="entry name" value="Ser/Thr_kinase_AS"/>
</dbReference>
<dbReference type="CDD" id="cd14066">
    <property type="entry name" value="STKc_IRAK"/>
    <property type="match status" value="1"/>
</dbReference>
<comment type="catalytic activity">
    <reaction evidence="14">
        <text>L-threonyl-[protein] + ATP = O-phospho-L-threonyl-[protein] + ADP + H(+)</text>
        <dbReference type="Rhea" id="RHEA:46608"/>
        <dbReference type="Rhea" id="RHEA-COMP:11060"/>
        <dbReference type="Rhea" id="RHEA-COMP:11605"/>
        <dbReference type="ChEBI" id="CHEBI:15378"/>
        <dbReference type="ChEBI" id="CHEBI:30013"/>
        <dbReference type="ChEBI" id="CHEBI:30616"/>
        <dbReference type="ChEBI" id="CHEBI:61977"/>
        <dbReference type="ChEBI" id="CHEBI:456216"/>
        <dbReference type="EC" id="2.7.11.1"/>
    </reaction>
</comment>
<evidence type="ECO:0000256" key="5">
    <source>
        <dbReference type="ARBA" id="ARBA00022692"/>
    </source>
</evidence>
<dbReference type="Proteomes" id="UP000235145">
    <property type="component" value="Unassembled WGS sequence"/>
</dbReference>
<evidence type="ECO:0000259" key="17">
    <source>
        <dbReference type="PROSITE" id="PS50011"/>
    </source>
</evidence>
<evidence type="ECO:0000256" key="7">
    <source>
        <dbReference type="ARBA" id="ARBA00022741"/>
    </source>
</evidence>
<keyword evidence="7 16" id="KW-0547">Nucleotide-binding</keyword>
<proteinExistence type="predicted"/>
<keyword evidence="5" id="KW-0812">Transmembrane</keyword>
<evidence type="ECO:0000256" key="3">
    <source>
        <dbReference type="ARBA" id="ARBA00022527"/>
    </source>
</evidence>
<evidence type="ECO:0000256" key="16">
    <source>
        <dbReference type="PROSITE-ProRule" id="PRU10141"/>
    </source>
</evidence>
<keyword evidence="9 16" id="KW-0067">ATP-binding</keyword>
<evidence type="ECO:0000256" key="1">
    <source>
        <dbReference type="ARBA" id="ARBA00004479"/>
    </source>
</evidence>
<dbReference type="Gene3D" id="1.10.510.10">
    <property type="entry name" value="Transferase(Phosphotransferase) domain 1"/>
    <property type="match status" value="2"/>
</dbReference>
<evidence type="ECO:0000313" key="18">
    <source>
        <dbReference type="EMBL" id="KAJ0196935.1"/>
    </source>
</evidence>
<dbReference type="GO" id="GO:0004674">
    <property type="term" value="F:protein serine/threonine kinase activity"/>
    <property type="evidence" value="ECO:0007669"/>
    <property type="project" value="UniProtKB-KW"/>
</dbReference>
<evidence type="ECO:0000256" key="14">
    <source>
        <dbReference type="ARBA" id="ARBA00047899"/>
    </source>
</evidence>
<dbReference type="FunFam" id="1.10.510.10:FF:000287">
    <property type="entry name" value="probable LRR receptor-like serine/threonine-protein kinase RKF3"/>
    <property type="match status" value="1"/>
</dbReference>
<dbReference type="Pfam" id="PF00069">
    <property type="entry name" value="Pkinase"/>
    <property type="match status" value="1"/>
</dbReference>
<evidence type="ECO:0000256" key="2">
    <source>
        <dbReference type="ARBA" id="ARBA00012513"/>
    </source>
</evidence>
<evidence type="ECO:0000256" key="13">
    <source>
        <dbReference type="ARBA" id="ARBA00023180"/>
    </source>
</evidence>
<reference evidence="18 19" key="1">
    <citation type="journal article" date="2017" name="Nat. Commun.">
        <title>Genome assembly with in vitro proximity ligation data and whole-genome triplication in lettuce.</title>
        <authorList>
            <person name="Reyes-Chin-Wo S."/>
            <person name="Wang Z."/>
            <person name="Yang X."/>
            <person name="Kozik A."/>
            <person name="Arikit S."/>
            <person name="Song C."/>
            <person name="Xia L."/>
            <person name="Froenicke L."/>
            <person name="Lavelle D.O."/>
            <person name="Truco M.J."/>
            <person name="Xia R."/>
            <person name="Zhu S."/>
            <person name="Xu C."/>
            <person name="Xu H."/>
            <person name="Xu X."/>
            <person name="Cox K."/>
            <person name="Korf I."/>
            <person name="Meyers B.C."/>
            <person name="Michelmore R.W."/>
        </authorList>
    </citation>
    <scope>NUCLEOTIDE SEQUENCE [LARGE SCALE GENOMIC DNA]</scope>
    <source>
        <strain evidence="19">cv. Salinas</strain>
        <tissue evidence="18">Seedlings</tissue>
    </source>
</reference>
<keyword evidence="13" id="KW-0325">Glycoprotein</keyword>
<feature type="domain" description="Protein kinase" evidence="17">
    <location>
        <begin position="382"/>
        <end position="647"/>
    </location>
</feature>
<evidence type="ECO:0000256" key="8">
    <source>
        <dbReference type="ARBA" id="ARBA00022777"/>
    </source>
</evidence>
<feature type="domain" description="Protein kinase" evidence="17">
    <location>
        <begin position="29"/>
        <end position="305"/>
    </location>
</feature>
<sequence length="649" mass="72324">MEDTHDQTLQTQPCHQFSLSEIQIATHGFDEESVVGQGGYGKVYKGSIKIGETYVLVAMKRLHSNSNQGAMEFWAEVEMLSKLRHCNLASLIGYCKDANEMILVYEYMPKGTLEGCLRKGATPLSWLLRLNICIGAARGLDYLHTGTGTKQVVIHRDVKTSNILLDDNYAAKIADFGLAKVGPTNTSVTTGVKGTFGYLDPTYFLTKKLTSKSDVYAFGVVLLEVLCGRPAVDTTLKEEQWGLAKWAQDRIGKGKLSKIIDSRLRRRISSKCLKEFANIAVRCLHTDANKRPTMAEVVAKLELALSLQKKVDPSAAKGKLRMKALSFLKADVPKLINSMTSYLAISKPVVLATSIVDADYESGGHMVHFDGGFELSLIELLTASAKILNEKPYCRTYVAYLSDGSQVVVKRILTQLSQNNFATAVSSLGKIRHMNVLDVKAYYWGRGETLCVFKFMINGSVASLLKSSRNKRGSITPFEWRRRLNIIMGITRGLLYLHTQEKIIHGDLKLSMILLDEDYNPMIANVGLSQLMPATRQRVKKNCAPEFSGSVNATEEVDIYSLGIIMLQLLCRESAKRRKRSVDLPTWVRSVSKENWSAKVFDAKFIQETCFNGNSLVKIMELALQCVEYDPKARPTANDVLRALEQIEV</sequence>
<evidence type="ECO:0000256" key="6">
    <source>
        <dbReference type="ARBA" id="ARBA00022729"/>
    </source>
</evidence>
<organism evidence="18 19">
    <name type="scientific">Lactuca sativa</name>
    <name type="common">Garden lettuce</name>
    <dbReference type="NCBI Taxonomy" id="4236"/>
    <lineage>
        <taxon>Eukaryota</taxon>
        <taxon>Viridiplantae</taxon>
        <taxon>Streptophyta</taxon>
        <taxon>Embryophyta</taxon>
        <taxon>Tracheophyta</taxon>
        <taxon>Spermatophyta</taxon>
        <taxon>Magnoliopsida</taxon>
        <taxon>eudicotyledons</taxon>
        <taxon>Gunneridae</taxon>
        <taxon>Pentapetalae</taxon>
        <taxon>asterids</taxon>
        <taxon>campanulids</taxon>
        <taxon>Asterales</taxon>
        <taxon>Asteraceae</taxon>
        <taxon>Cichorioideae</taxon>
        <taxon>Cichorieae</taxon>
        <taxon>Lactucinae</taxon>
        <taxon>Lactuca</taxon>
    </lineage>
</organism>
<keyword evidence="12" id="KW-0675">Receptor</keyword>
<comment type="caution">
    <text evidence="18">The sequence shown here is derived from an EMBL/GenBank/DDBJ whole genome shotgun (WGS) entry which is preliminary data.</text>
</comment>
<dbReference type="PANTHER" id="PTHR27003">
    <property type="entry name" value="OS07G0166700 PROTEIN"/>
    <property type="match status" value="1"/>
</dbReference>
<dbReference type="InterPro" id="IPR045272">
    <property type="entry name" value="ANXUR1/2-like"/>
</dbReference>
<evidence type="ECO:0000256" key="11">
    <source>
        <dbReference type="ARBA" id="ARBA00023136"/>
    </source>
</evidence>
<dbReference type="GO" id="GO:0005524">
    <property type="term" value="F:ATP binding"/>
    <property type="evidence" value="ECO:0007669"/>
    <property type="project" value="UniProtKB-UniRule"/>
</dbReference>
<evidence type="ECO:0000313" key="19">
    <source>
        <dbReference type="Proteomes" id="UP000235145"/>
    </source>
</evidence>
<keyword evidence="10" id="KW-1133">Transmembrane helix</keyword>
<evidence type="ECO:0000256" key="15">
    <source>
        <dbReference type="ARBA" id="ARBA00048679"/>
    </source>
</evidence>
<evidence type="ECO:0000256" key="4">
    <source>
        <dbReference type="ARBA" id="ARBA00022679"/>
    </source>
</evidence>
<dbReference type="EMBL" id="NBSK02000007">
    <property type="protein sequence ID" value="KAJ0196935.1"/>
    <property type="molecule type" value="Genomic_DNA"/>
</dbReference>
<keyword evidence="19" id="KW-1185">Reference proteome</keyword>
<gene>
    <name evidence="18" type="ORF">LSAT_V11C700366980</name>
</gene>
<keyword evidence="6" id="KW-0732">Signal</keyword>
<dbReference type="AlphaFoldDB" id="A0A9R1V254"/>
<comment type="subcellular location">
    <subcellularLocation>
        <location evidence="1">Membrane</location>
        <topology evidence="1">Single-pass type I membrane protein</topology>
    </subcellularLocation>
</comment>
<dbReference type="OrthoDB" id="4062651at2759"/>
<evidence type="ECO:0000256" key="9">
    <source>
        <dbReference type="ARBA" id="ARBA00022840"/>
    </source>
</evidence>
<dbReference type="PANTHER" id="PTHR27003:SF467">
    <property type="entry name" value="PROTEIN KINASE DOMAIN-CONTAINING PROTEIN"/>
    <property type="match status" value="1"/>
</dbReference>
<keyword evidence="3" id="KW-0723">Serine/threonine-protein kinase</keyword>
<dbReference type="Gene3D" id="3.30.200.20">
    <property type="entry name" value="Phosphorylase Kinase, domain 1"/>
    <property type="match status" value="2"/>
</dbReference>
<dbReference type="InterPro" id="IPR001245">
    <property type="entry name" value="Ser-Thr/Tyr_kinase_cat_dom"/>
</dbReference>
<dbReference type="GO" id="GO:0004714">
    <property type="term" value="F:transmembrane receptor protein tyrosine kinase activity"/>
    <property type="evidence" value="ECO:0007669"/>
    <property type="project" value="InterPro"/>
</dbReference>
<protein>
    <recommendedName>
        <fullName evidence="2">non-specific serine/threonine protein kinase</fullName>
        <ecNumber evidence="2">2.7.11.1</ecNumber>
    </recommendedName>
</protein>
<dbReference type="GO" id="GO:0005886">
    <property type="term" value="C:plasma membrane"/>
    <property type="evidence" value="ECO:0000318"/>
    <property type="project" value="GO_Central"/>
</dbReference>
<evidence type="ECO:0000256" key="12">
    <source>
        <dbReference type="ARBA" id="ARBA00023170"/>
    </source>
</evidence>
<accession>A0A9R1V254</accession>